<evidence type="ECO:0000256" key="1">
    <source>
        <dbReference type="ARBA" id="ARBA00022723"/>
    </source>
</evidence>
<dbReference type="AlphaFoldDB" id="A0AAU7CCZ8"/>
<accession>A0AAU7CCZ8</accession>
<dbReference type="Gene3D" id="3.60.15.10">
    <property type="entry name" value="Ribonuclease Z/Hydroxyacylglutathione hydrolase-like"/>
    <property type="match status" value="1"/>
</dbReference>
<dbReference type="GO" id="GO:0050313">
    <property type="term" value="F:sulfur dioxygenase activity"/>
    <property type="evidence" value="ECO:0007669"/>
    <property type="project" value="InterPro"/>
</dbReference>
<dbReference type="InterPro" id="IPR001279">
    <property type="entry name" value="Metallo-B-lactamas"/>
</dbReference>
<dbReference type="FunFam" id="3.40.250.10:FF:000049">
    <property type="entry name" value="Phage shock protein E"/>
    <property type="match status" value="1"/>
</dbReference>
<dbReference type="InterPro" id="IPR036873">
    <property type="entry name" value="Rhodanese-like_dom_sf"/>
</dbReference>
<dbReference type="EMBL" id="CP155447">
    <property type="protein sequence ID" value="XBH02889.1"/>
    <property type="molecule type" value="Genomic_DNA"/>
</dbReference>
<dbReference type="InterPro" id="IPR036866">
    <property type="entry name" value="RibonucZ/Hydroxyglut_hydro"/>
</dbReference>
<dbReference type="GO" id="GO:0070813">
    <property type="term" value="P:hydrogen sulfide metabolic process"/>
    <property type="evidence" value="ECO:0007669"/>
    <property type="project" value="TreeGrafter"/>
</dbReference>
<protein>
    <submittedName>
        <fullName evidence="3">MBL fold metallo-hydrolase</fullName>
    </submittedName>
</protein>
<feature type="domain" description="Rhodanese" evidence="2">
    <location>
        <begin position="274"/>
        <end position="365"/>
    </location>
</feature>
<dbReference type="SMART" id="SM00450">
    <property type="entry name" value="RHOD"/>
    <property type="match status" value="2"/>
</dbReference>
<dbReference type="RefSeq" id="WP_406695630.1">
    <property type="nucleotide sequence ID" value="NZ_CP155447.1"/>
</dbReference>
<dbReference type="SMART" id="SM00849">
    <property type="entry name" value="Lactamase_B"/>
    <property type="match status" value="1"/>
</dbReference>
<dbReference type="InterPro" id="IPR001763">
    <property type="entry name" value="Rhodanese-like_dom"/>
</dbReference>
<dbReference type="Gene3D" id="3.40.250.10">
    <property type="entry name" value="Rhodanese-like domain"/>
    <property type="match status" value="2"/>
</dbReference>
<feature type="domain" description="Rhodanese" evidence="2">
    <location>
        <begin position="381"/>
        <end position="469"/>
    </location>
</feature>
<proteinExistence type="predicted"/>
<reference evidence="3" key="1">
    <citation type="submission" date="2024-05" db="EMBL/GenBank/DDBJ databases">
        <title>Planctomycetes of the genus Singulisphaera possess chitinolytic capabilities.</title>
        <authorList>
            <person name="Ivanova A."/>
        </authorList>
    </citation>
    <scope>NUCLEOTIDE SEQUENCE</scope>
    <source>
        <strain evidence="3">Ch08T</strain>
    </source>
</reference>
<dbReference type="SUPFAM" id="SSF52821">
    <property type="entry name" value="Rhodanese/Cell cycle control phosphatase"/>
    <property type="match status" value="2"/>
</dbReference>
<evidence type="ECO:0000259" key="2">
    <source>
        <dbReference type="PROSITE" id="PS50206"/>
    </source>
</evidence>
<dbReference type="PANTHER" id="PTHR43084">
    <property type="entry name" value="PERSULFIDE DIOXYGENASE ETHE1"/>
    <property type="match status" value="1"/>
</dbReference>
<dbReference type="PROSITE" id="PS50206">
    <property type="entry name" value="RHODANESE_3"/>
    <property type="match status" value="2"/>
</dbReference>
<dbReference type="FunFam" id="3.60.15.10:FF:000030">
    <property type="entry name" value="Metallo-beta-lactamase family protein"/>
    <property type="match status" value="1"/>
</dbReference>
<dbReference type="InterPro" id="IPR051682">
    <property type="entry name" value="Mito_Persulfide_Diox"/>
</dbReference>
<dbReference type="PANTHER" id="PTHR43084:SF1">
    <property type="entry name" value="PERSULFIDE DIOXYGENASE ETHE1, MITOCHONDRIAL"/>
    <property type="match status" value="1"/>
</dbReference>
<evidence type="ECO:0000313" key="3">
    <source>
        <dbReference type="EMBL" id="XBH02889.1"/>
    </source>
</evidence>
<sequence length="470" mass="51455">MYFHQRFVPGLAIYSYLVGDEKSKQCAVIDPTRDVGEYLELAKREGLRITHVLETHVHADFVSGSAELKARLGGEAKVVVSGMGGAEWTPPYADQVVGDGDEITLGTVRLKAIHTPGHTPEHVSWALYDDTRSKDTPWLVFTGDFLFVGDVGRPDLLGDEARKMLAHQLYHSVFEKLPVLPDFTEVYPGHGAGSLCGKAIGSRSTSSLGYERRFSGALQRREEPDWVLNLLKGMPIAPPYFRRMKKVNAGGPKVLGPELPGQRRFTANEVHERVCEHCLIVDVRPKEAFAAAHIPGSVNIPLGNNLPTWAGWVLPYDHPILIVPDDPADLPEVVTHLLRVGFDEVQGYLEGGLADWETHGFALGRLETTSVHEFAAKLGQGAARPFVLDVRTESEWDSGHVEGALHIHGGKLQERMTEVPRDRPVAVVCGSGYRASIAASFLKREGYADVTNVLGGMAAWKAAGLPMVKD</sequence>
<dbReference type="Pfam" id="PF00581">
    <property type="entry name" value="Rhodanese"/>
    <property type="match status" value="2"/>
</dbReference>
<dbReference type="CDD" id="cd00158">
    <property type="entry name" value="RHOD"/>
    <property type="match status" value="2"/>
</dbReference>
<keyword evidence="1" id="KW-0479">Metal-binding</keyword>
<name>A0AAU7CCZ8_9BACT</name>
<dbReference type="GO" id="GO:0046872">
    <property type="term" value="F:metal ion binding"/>
    <property type="evidence" value="ECO:0007669"/>
    <property type="project" value="UniProtKB-KW"/>
</dbReference>
<dbReference type="GO" id="GO:0006749">
    <property type="term" value="P:glutathione metabolic process"/>
    <property type="evidence" value="ECO:0007669"/>
    <property type="project" value="InterPro"/>
</dbReference>
<dbReference type="Pfam" id="PF00753">
    <property type="entry name" value="Lactamase_B"/>
    <property type="match status" value="1"/>
</dbReference>
<organism evidence="3">
    <name type="scientific">Singulisphaera sp. Ch08</name>
    <dbReference type="NCBI Taxonomy" id="3120278"/>
    <lineage>
        <taxon>Bacteria</taxon>
        <taxon>Pseudomonadati</taxon>
        <taxon>Planctomycetota</taxon>
        <taxon>Planctomycetia</taxon>
        <taxon>Isosphaerales</taxon>
        <taxon>Isosphaeraceae</taxon>
        <taxon>Singulisphaera</taxon>
    </lineage>
</organism>
<dbReference type="InterPro" id="IPR044528">
    <property type="entry name" value="POD-like_MBL-fold"/>
</dbReference>
<dbReference type="SUPFAM" id="SSF56281">
    <property type="entry name" value="Metallo-hydrolase/oxidoreductase"/>
    <property type="match status" value="1"/>
</dbReference>
<gene>
    <name evidence="3" type="ORF">V5E97_31945</name>
</gene>
<dbReference type="CDD" id="cd07724">
    <property type="entry name" value="POD-like_MBL-fold"/>
    <property type="match status" value="1"/>
</dbReference>